<dbReference type="EMBL" id="JACJJG010000012">
    <property type="protein sequence ID" value="MBM6673095.1"/>
    <property type="molecule type" value="Genomic_DNA"/>
</dbReference>
<accession>A0A938WTS7</accession>
<gene>
    <name evidence="1" type="ORF">H6A34_04300</name>
</gene>
<evidence type="ECO:0000313" key="2">
    <source>
        <dbReference type="Proteomes" id="UP000706891"/>
    </source>
</evidence>
<sequence>MKTKVERKTAYAAAGSIENSLMAQGSVTPVGNCGAQTGMLRQDASETKPLGGINIVQSEELRQKLMVALSNGVSVDYMELYQAGLKLVYIDDNRKISKSHVKNLKESFKRVHTMFDDISVLQAIDLLEDGIALHDRDGNKLTLQTEGIEYCYAIIDGQHRNEALELYYSDASTKAVPVKAGVKQIAIPEGTDVRSVLAERNLIVKRWTCNDTKRFVESMSDGDDTVISRVNKCVAEDGMSTRGAWKIYKLTDGYKKAKLEKAVLEGSLTDELRGTQAEIERGDKIRRAIQVGCRHEPKMKHNSAIIDMMISAYNSVVDESKASTMHLLLLFITSIPEVKMKAAMDEDTVDKKTECLKKEWMLFLQAVETDGKEQDFTGLAQKASDEYDAMVAAEVATSSRTRKTRKKSKAAVE</sequence>
<reference evidence="1" key="2">
    <citation type="journal article" date="2021" name="Sci. Rep.">
        <title>The distribution of antibiotic resistance genes in chicken gut microbiota commensals.</title>
        <authorList>
            <person name="Juricova H."/>
            <person name="Matiasovicova J."/>
            <person name="Kubasova T."/>
            <person name="Cejkova D."/>
            <person name="Rychlik I."/>
        </authorList>
    </citation>
    <scope>NUCLEOTIDE SEQUENCE</scope>
    <source>
        <strain evidence="1">An824</strain>
    </source>
</reference>
<comment type="caution">
    <text evidence="1">The sequence shown here is derived from an EMBL/GenBank/DDBJ whole genome shotgun (WGS) entry which is preliminary data.</text>
</comment>
<keyword evidence="2" id="KW-1185">Reference proteome</keyword>
<evidence type="ECO:0000313" key="1">
    <source>
        <dbReference type="EMBL" id="MBM6673095.1"/>
    </source>
</evidence>
<organism evidence="1 2">
    <name type="scientific">Marseilla massiliensis</name>
    <dbReference type="NCBI Taxonomy" id="1841864"/>
    <lineage>
        <taxon>Bacteria</taxon>
        <taxon>Pseudomonadati</taxon>
        <taxon>Bacteroidota</taxon>
        <taxon>Bacteroidia</taxon>
        <taxon>Bacteroidales</taxon>
        <taxon>Prevotellaceae</taxon>
        <taxon>Marseilla</taxon>
    </lineage>
</organism>
<dbReference type="RefSeq" id="WP_205103678.1">
    <property type="nucleotide sequence ID" value="NZ_JACJJG010000012.1"/>
</dbReference>
<protein>
    <submittedName>
        <fullName evidence="1">Uncharacterized protein</fullName>
    </submittedName>
</protein>
<proteinExistence type="predicted"/>
<reference evidence="1" key="1">
    <citation type="submission" date="2020-08" db="EMBL/GenBank/DDBJ databases">
        <authorList>
            <person name="Cejkova D."/>
            <person name="Kubasova T."/>
            <person name="Jahodarova E."/>
            <person name="Rychlik I."/>
        </authorList>
    </citation>
    <scope>NUCLEOTIDE SEQUENCE</scope>
    <source>
        <strain evidence="1">An824</strain>
    </source>
</reference>
<name>A0A938WTS7_9BACT</name>
<dbReference type="Proteomes" id="UP000706891">
    <property type="component" value="Unassembled WGS sequence"/>
</dbReference>
<dbReference type="AlphaFoldDB" id="A0A938WTS7"/>